<dbReference type="KEGG" id="paca:ID47_02990"/>
<dbReference type="HOGENOM" id="CLU_2286364_0_0_5"/>
<sequence>MMLMEIVGSITQVVLAVTLVYLSCLILKRIHTTEATLSDLHLKHNLQANLDNITFSNLAKRIAFLKKEILYLHSHISLVVSPPPKKRGRPRKEKANERKEG</sequence>
<dbReference type="AlphaFoldDB" id="A0A077ARY6"/>
<proteinExistence type="predicted"/>
<feature type="region of interest" description="Disordered" evidence="1">
    <location>
        <begin position="80"/>
        <end position="101"/>
    </location>
</feature>
<gene>
    <name evidence="3" type="ORF">ID47_02990</name>
</gene>
<feature type="transmembrane region" description="Helical" evidence="2">
    <location>
        <begin position="6"/>
        <end position="27"/>
    </location>
</feature>
<reference evidence="3 4" key="1">
    <citation type="submission" date="2014-07" db="EMBL/GenBank/DDBJ databases">
        <title>Comparative genomic insights into amoeba endosymbionts belonging to the families of Holosporaceae and Candidatus Midichloriaceae within Rickettsiales.</title>
        <authorList>
            <person name="Wang Z."/>
            <person name="Wu M."/>
        </authorList>
    </citation>
    <scope>NUCLEOTIDE SEQUENCE [LARGE SCALE GENOMIC DNA]</scope>
    <source>
        <strain evidence="3">PRA3</strain>
    </source>
</reference>
<organism evidence="3 4">
    <name type="scientific">Candidatus Odyssella acanthamoebae</name>
    <dbReference type="NCBI Taxonomy" id="91604"/>
    <lineage>
        <taxon>Bacteria</taxon>
        <taxon>Pseudomonadati</taxon>
        <taxon>Pseudomonadota</taxon>
        <taxon>Alphaproteobacteria</taxon>
        <taxon>Holosporales</taxon>
        <taxon>Candidatus Paracaedibacteraceae</taxon>
        <taxon>Candidatus Odyssella</taxon>
    </lineage>
</organism>
<evidence type="ECO:0000313" key="4">
    <source>
        <dbReference type="Proteomes" id="UP000028926"/>
    </source>
</evidence>
<dbReference type="Proteomes" id="UP000028926">
    <property type="component" value="Chromosome"/>
</dbReference>
<keyword evidence="4" id="KW-1185">Reference proteome</keyword>
<dbReference type="EMBL" id="CP008941">
    <property type="protein sequence ID" value="AIK95922.1"/>
    <property type="molecule type" value="Genomic_DNA"/>
</dbReference>
<keyword evidence="2" id="KW-0472">Membrane</keyword>
<evidence type="ECO:0000256" key="1">
    <source>
        <dbReference type="SAM" id="MobiDB-lite"/>
    </source>
</evidence>
<keyword evidence="2" id="KW-0812">Transmembrane</keyword>
<accession>A0A077ARY6</accession>
<name>A0A077ARY6_9PROT</name>
<evidence type="ECO:0000256" key="2">
    <source>
        <dbReference type="SAM" id="Phobius"/>
    </source>
</evidence>
<dbReference type="STRING" id="91604.ID47_02990"/>
<keyword evidence="2" id="KW-1133">Transmembrane helix</keyword>
<protein>
    <submittedName>
        <fullName evidence="3">Uncharacterized protein</fullName>
    </submittedName>
</protein>
<evidence type="ECO:0000313" key="3">
    <source>
        <dbReference type="EMBL" id="AIK95922.1"/>
    </source>
</evidence>